<dbReference type="EMBL" id="GGEC01046328">
    <property type="protein sequence ID" value="MBX26812.1"/>
    <property type="molecule type" value="Transcribed_RNA"/>
</dbReference>
<proteinExistence type="predicted"/>
<dbReference type="AlphaFoldDB" id="A0A2P2M9B5"/>
<sequence>MLYDLCHFCNRYAKCARSMFWNRRHICCFMFVTGKMLL</sequence>
<reference evidence="1" key="1">
    <citation type="submission" date="2018-02" db="EMBL/GenBank/DDBJ databases">
        <title>Rhizophora mucronata_Transcriptome.</title>
        <authorList>
            <person name="Meera S.P."/>
            <person name="Sreeshan A."/>
            <person name="Augustine A."/>
        </authorList>
    </citation>
    <scope>NUCLEOTIDE SEQUENCE</scope>
    <source>
        <tissue evidence="1">Leaf</tissue>
    </source>
</reference>
<protein>
    <submittedName>
        <fullName evidence="1">Uncharacterized protein</fullName>
    </submittedName>
</protein>
<organism evidence="1">
    <name type="scientific">Rhizophora mucronata</name>
    <name type="common">Asiatic mangrove</name>
    <dbReference type="NCBI Taxonomy" id="61149"/>
    <lineage>
        <taxon>Eukaryota</taxon>
        <taxon>Viridiplantae</taxon>
        <taxon>Streptophyta</taxon>
        <taxon>Embryophyta</taxon>
        <taxon>Tracheophyta</taxon>
        <taxon>Spermatophyta</taxon>
        <taxon>Magnoliopsida</taxon>
        <taxon>eudicotyledons</taxon>
        <taxon>Gunneridae</taxon>
        <taxon>Pentapetalae</taxon>
        <taxon>rosids</taxon>
        <taxon>fabids</taxon>
        <taxon>Malpighiales</taxon>
        <taxon>Rhizophoraceae</taxon>
        <taxon>Rhizophora</taxon>
    </lineage>
</organism>
<accession>A0A2P2M9B5</accession>
<name>A0A2P2M9B5_RHIMU</name>
<evidence type="ECO:0000313" key="1">
    <source>
        <dbReference type="EMBL" id="MBX26812.1"/>
    </source>
</evidence>